<dbReference type="AlphaFoldDB" id="A0A3B9GYK4"/>
<dbReference type="GO" id="GO:0007165">
    <property type="term" value="P:signal transduction"/>
    <property type="evidence" value="ECO:0007669"/>
    <property type="project" value="InterPro"/>
</dbReference>
<comment type="caution">
    <text evidence="7">The sequence shown here is derived from an EMBL/GenBank/DDBJ whole genome shotgun (WGS) entry which is preliminary data.</text>
</comment>
<keyword evidence="2" id="KW-0378">Hydrolase</keyword>
<keyword evidence="7" id="KW-0675">Receptor</keyword>
<dbReference type="PROSITE" id="PS50104">
    <property type="entry name" value="TIR"/>
    <property type="match status" value="1"/>
</dbReference>
<evidence type="ECO:0000259" key="6">
    <source>
        <dbReference type="PROSITE" id="PS50104"/>
    </source>
</evidence>
<dbReference type="EC" id="3.2.2.6" evidence="1"/>
<dbReference type="InterPro" id="IPR000157">
    <property type="entry name" value="TIR_dom"/>
</dbReference>
<comment type="catalytic activity">
    <reaction evidence="4">
        <text>NAD(+) + H2O = ADP-D-ribose + nicotinamide + H(+)</text>
        <dbReference type="Rhea" id="RHEA:16301"/>
        <dbReference type="ChEBI" id="CHEBI:15377"/>
        <dbReference type="ChEBI" id="CHEBI:15378"/>
        <dbReference type="ChEBI" id="CHEBI:17154"/>
        <dbReference type="ChEBI" id="CHEBI:57540"/>
        <dbReference type="ChEBI" id="CHEBI:57967"/>
        <dbReference type="EC" id="3.2.2.6"/>
    </reaction>
    <physiologicalReaction direction="left-to-right" evidence="4">
        <dbReference type="Rhea" id="RHEA:16302"/>
    </physiologicalReaction>
</comment>
<protein>
    <recommendedName>
        <fullName evidence="1">ADP-ribosyl cyclase/cyclic ADP-ribose hydrolase</fullName>
        <ecNumber evidence="1">3.2.2.6</ecNumber>
    </recommendedName>
</protein>
<dbReference type="RefSeq" id="WP_272988658.1">
    <property type="nucleotide sequence ID" value="NZ_CALCOC010000301.1"/>
</dbReference>
<dbReference type="GO" id="GO:0061809">
    <property type="term" value="F:NAD+ nucleosidase activity, cyclic ADP-ribose generating"/>
    <property type="evidence" value="ECO:0007669"/>
    <property type="project" value="UniProtKB-EC"/>
</dbReference>
<evidence type="ECO:0000313" key="7">
    <source>
        <dbReference type="EMBL" id="HAE27527.1"/>
    </source>
</evidence>
<name>A0A3B9GYK4_9PROT</name>
<evidence type="ECO:0000256" key="5">
    <source>
        <dbReference type="SAM" id="MobiDB-lite"/>
    </source>
</evidence>
<dbReference type="Proteomes" id="UP000259610">
    <property type="component" value="Unassembled WGS sequence"/>
</dbReference>
<accession>A0A3B9GYK4</accession>
<dbReference type="EMBL" id="DMAN01000225">
    <property type="protein sequence ID" value="HAE27527.1"/>
    <property type="molecule type" value="Genomic_DNA"/>
</dbReference>
<dbReference type="PANTHER" id="PTHR32009:SF39">
    <property type="entry name" value="TIR DOMAIN-CONTAINING PROTEIN"/>
    <property type="match status" value="1"/>
</dbReference>
<evidence type="ECO:0000256" key="4">
    <source>
        <dbReference type="ARBA" id="ARBA00047304"/>
    </source>
</evidence>
<reference evidence="7 8" key="1">
    <citation type="journal article" date="2018" name="Nat. Biotechnol.">
        <title>A standardized bacterial taxonomy based on genome phylogeny substantially revises the tree of life.</title>
        <authorList>
            <person name="Parks D.H."/>
            <person name="Chuvochina M."/>
            <person name="Waite D.W."/>
            <person name="Rinke C."/>
            <person name="Skarshewski A."/>
            <person name="Chaumeil P.A."/>
            <person name="Hugenholtz P."/>
        </authorList>
    </citation>
    <scope>NUCLEOTIDE SEQUENCE [LARGE SCALE GENOMIC DNA]</scope>
    <source>
        <strain evidence="7">UBA8733</strain>
    </source>
</reference>
<gene>
    <name evidence="7" type="ORF">DCG58_10230</name>
</gene>
<keyword evidence="3" id="KW-0520">NAD</keyword>
<proteinExistence type="predicted"/>
<dbReference type="SUPFAM" id="SSF52200">
    <property type="entry name" value="Toll/Interleukin receptor TIR domain"/>
    <property type="match status" value="1"/>
</dbReference>
<sequence length="283" mass="31445">MSIATDRSTLARLQKDIADLRKKDAAEAKNEVDANAKANRAVQAAAKASSASTAQTKLREAERYQNQAASAAKKRADYAGQMARKMQELSRVEDRLSKAEAGERKKEADRLSKLTRDLQRQERSTKDALSGLALRLPSNAETQSVHTVEYDVFISHASEDKDSFVRAFAETLTARGLRVWYDEHSLKWGDSLLREIDKGLANSRFGVVVLSKHFFAKEWPQTELDGLMAREMSGDGRVLPIWHKISKDEVLAASPTLGNKLAMNTAVQTLDEIAGQLQKLCDE</sequence>
<feature type="domain" description="TIR" evidence="6">
    <location>
        <begin position="148"/>
        <end position="283"/>
    </location>
</feature>
<evidence type="ECO:0000256" key="3">
    <source>
        <dbReference type="ARBA" id="ARBA00023027"/>
    </source>
</evidence>
<dbReference type="Gene3D" id="3.40.50.10140">
    <property type="entry name" value="Toll/interleukin-1 receptor homology (TIR) domain"/>
    <property type="match status" value="1"/>
</dbReference>
<organism evidence="7 8">
    <name type="scientific">Hyphomonas adhaerens</name>
    <dbReference type="NCBI Taxonomy" id="81029"/>
    <lineage>
        <taxon>Bacteria</taxon>
        <taxon>Pseudomonadati</taxon>
        <taxon>Pseudomonadota</taxon>
        <taxon>Alphaproteobacteria</taxon>
        <taxon>Hyphomonadales</taxon>
        <taxon>Hyphomonadaceae</taxon>
        <taxon>Hyphomonas</taxon>
    </lineage>
</organism>
<evidence type="ECO:0000256" key="2">
    <source>
        <dbReference type="ARBA" id="ARBA00022801"/>
    </source>
</evidence>
<evidence type="ECO:0000256" key="1">
    <source>
        <dbReference type="ARBA" id="ARBA00011982"/>
    </source>
</evidence>
<dbReference type="PANTHER" id="PTHR32009">
    <property type="entry name" value="TMV RESISTANCE PROTEIN N-LIKE"/>
    <property type="match status" value="1"/>
</dbReference>
<dbReference type="InterPro" id="IPR035897">
    <property type="entry name" value="Toll_tir_struct_dom_sf"/>
</dbReference>
<feature type="region of interest" description="Disordered" evidence="5">
    <location>
        <begin position="89"/>
        <end position="123"/>
    </location>
</feature>
<evidence type="ECO:0000313" key="8">
    <source>
        <dbReference type="Proteomes" id="UP000259610"/>
    </source>
</evidence>
<dbReference type="SMART" id="SM00255">
    <property type="entry name" value="TIR"/>
    <property type="match status" value="1"/>
</dbReference>
<dbReference type="Pfam" id="PF13676">
    <property type="entry name" value="TIR_2"/>
    <property type="match status" value="1"/>
</dbReference>